<protein>
    <submittedName>
        <fullName evidence="1">SAM-dependent methyltransferase</fullName>
    </submittedName>
</protein>
<reference evidence="2" key="1">
    <citation type="submission" date="2019-11" db="EMBL/GenBank/DDBJ databases">
        <title>The complete genome sequence of Saccharopolyspora sp. E2A.</title>
        <authorList>
            <person name="Zhang G."/>
        </authorList>
    </citation>
    <scope>NUCLEOTIDE SEQUENCE [LARGE SCALE GENOMIC DNA]</scope>
    <source>
        <strain evidence="2">E2A</strain>
    </source>
</reference>
<sequence length="264" mass="28378">MSAFSAEWLSLREDADAAARAVELLEPLREHLGRGSIVVRDLGSGTGGMARWLAGRLSGPQHWILHDHDPELLAATTVPDTAADGAAVTVETSLVEVSDLGDLHGTSLLTASALLDLLTANEVDALAESCADARCPALLSLSVVGRVVLEPVDPLDAEVAEAFDAHQRRRTDSRQLLGPDAVSVATDSFAREGLEVRTAPSVWRLDRSAQKLTEQWLRGWVDAASEQRPALDLDAYLRRRLDDLAAGALRVEVHHADLLALPSR</sequence>
<dbReference type="KEGG" id="sace:GIY23_04875"/>
<gene>
    <name evidence="1" type="ORF">GIY23_04875</name>
</gene>
<dbReference type="Proteomes" id="UP000371041">
    <property type="component" value="Chromosome"/>
</dbReference>
<dbReference type="SUPFAM" id="SSF53335">
    <property type="entry name" value="S-adenosyl-L-methionine-dependent methyltransferases"/>
    <property type="match status" value="1"/>
</dbReference>
<name>A0A5Q3Q555_9PSEU</name>
<keyword evidence="2" id="KW-1185">Reference proteome</keyword>
<keyword evidence="1" id="KW-0808">Transferase</keyword>
<organism evidence="1 2">
    <name type="scientific">Allosaccharopolyspora coralli</name>
    <dbReference type="NCBI Taxonomy" id="2665642"/>
    <lineage>
        <taxon>Bacteria</taxon>
        <taxon>Bacillati</taxon>
        <taxon>Actinomycetota</taxon>
        <taxon>Actinomycetes</taxon>
        <taxon>Pseudonocardiales</taxon>
        <taxon>Pseudonocardiaceae</taxon>
        <taxon>Allosaccharopolyspora</taxon>
    </lineage>
</organism>
<proteinExistence type="predicted"/>
<dbReference type="EMBL" id="CP045929">
    <property type="protein sequence ID" value="QGK68960.1"/>
    <property type="molecule type" value="Genomic_DNA"/>
</dbReference>
<dbReference type="InterPro" id="IPR029063">
    <property type="entry name" value="SAM-dependent_MTases_sf"/>
</dbReference>
<dbReference type="RefSeq" id="WP_154075563.1">
    <property type="nucleotide sequence ID" value="NZ_CP045929.1"/>
</dbReference>
<evidence type="ECO:0000313" key="2">
    <source>
        <dbReference type="Proteomes" id="UP000371041"/>
    </source>
</evidence>
<evidence type="ECO:0000313" key="1">
    <source>
        <dbReference type="EMBL" id="QGK68960.1"/>
    </source>
</evidence>
<dbReference type="AlphaFoldDB" id="A0A5Q3Q555"/>
<dbReference type="GO" id="GO:0008168">
    <property type="term" value="F:methyltransferase activity"/>
    <property type="evidence" value="ECO:0007669"/>
    <property type="project" value="UniProtKB-KW"/>
</dbReference>
<accession>A0A5Q3Q555</accession>
<dbReference type="GO" id="GO:0032259">
    <property type="term" value="P:methylation"/>
    <property type="evidence" value="ECO:0007669"/>
    <property type="project" value="UniProtKB-KW"/>
</dbReference>
<keyword evidence="1" id="KW-0489">Methyltransferase</keyword>